<reference evidence="9 10" key="1">
    <citation type="journal article" date="2015" name="Nature">
        <title>rRNA introns, odd ribosomes, and small enigmatic genomes across a large radiation of phyla.</title>
        <authorList>
            <person name="Brown C.T."/>
            <person name="Hug L.A."/>
            <person name="Thomas B.C."/>
            <person name="Sharon I."/>
            <person name="Castelle C.J."/>
            <person name="Singh A."/>
            <person name="Wilkins M.J."/>
            <person name="Williams K.H."/>
            <person name="Banfield J.F."/>
        </authorList>
    </citation>
    <scope>NUCLEOTIDE SEQUENCE [LARGE SCALE GENOMIC DNA]</scope>
</reference>
<name>A0A0G0UJW0_9BACT</name>
<dbReference type="Pfam" id="PF00472">
    <property type="entry name" value="RF-1"/>
    <property type="match status" value="1"/>
</dbReference>
<evidence type="ECO:0000259" key="8">
    <source>
        <dbReference type="SMART" id="SM00937"/>
    </source>
</evidence>
<feature type="compositionally biased region" description="Basic and acidic residues" evidence="7">
    <location>
        <begin position="285"/>
        <end position="294"/>
    </location>
</feature>
<organism evidence="9 10">
    <name type="scientific">Candidatus Uhrbacteria bacterium GW2011_GWC2_41_11</name>
    <dbReference type="NCBI Taxonomy" id="1618985"/>
    <lineage>
        <taxon>Bacteria</taxon>
        <taxon>Candidatus Uhriibacteriota</taxon>
    </lineage>
</organism>
<dbReference type="InterPro" id="IPR004373">
    <property type="entry name" value="RF-1"/>
</dbReference>
<dbReference type="AlphaFoldDB" id="A0A0G0UJW0"/>
<dbReference type="SMART" id="SM00937">
    <property type="entry name" value="PCRF"/>
    <property type="match status" value="1"/>
</dbReference>
<accession>A0A0G0UJW0</accession>
<dbReference type="Gene3D" id="6.10.140.1950">
    <property type="match status" value="1"/>
</dbReference>
<evidence type="ECO:0000313" key="9">
    <source>
        <dbReference type="EMBL" id="KKR87806.1"/>
    </source>
</evidence>
<dbReference type="InterPro" id="IPR000352">
    <property type="entry name" value="Pep_chain_release_fac_I"/>
</dbReference>
<dbReference type="FunFam" id="3.30.160.20:FF:000004">
    <property type="entry name" value="Peptide chain release factor 1"/>
    <property type="match status" value="1"/>
</dbReference>
<evidence type="ECO:0000256" key="1">
    <source>
        <dbReference type="ARBA" id="ARBA00002986"/>
    </source>
</evidence>
<evidence type="ECO:0000256" key="5">
    <source>
        <dbReference type="HAMAP-Rule" id="MF_00093"/>
    </source>
</evidence>
<gene>
    <name evidence="5" type="primary">prfA</name>
    <name evidence="9" type="ORF">UU35_C0001G0087</name>
</gene>
<dbReference type="HAMAP" id="MF_00093">
    <property type="entry name" value="Rel_fac_1"/>
    <property type="match status" value="1"/>
</dbReference>
<dbReference type="InterPro" id="IPR050057">
    <property type="entry name" value="Prokaryotic/Mito_RF"/>
</dbReference>
<dbReference type="SUPFAM" id="SSF75620">
    <property type="entry name" value="Release factor"/>
    <property type="match status" value="1"/>
</dbReference>
<dbReference type="FunFam" id="3.30.70.1660:FF:000002">
    <property type="entry name" value="Peptide chain release factor 1"/>
    <property type="match status" value="1"/>
</dbReference>
<dbReference type="Gene3D" id="3.30.160.20">
    <property type="match status" value="1"/>
</dbReference>
<dbReference type="InterPro" id="IPR005139">
    <property type="entry name" value="PCRF"/>
</dbReference>
<evidence type="ECO:0000256" key="4">
    <source>
        <dbReference type="ARBA" id="ARBA00022917"/>
    </source>
</evidence>
<comment type="caution">
    <text evidence="9">The sequence shown here is derived from an EMBL/GenBank/DDBJ whole genome shotgun (WGS) entry which is preliminary data.</text>
</comment>
<evidence type="ECO:0000256" key="3">
    <source>
        <dbReference type="ARBA" id="ARBA00022481"/>
    </source>
</evidence>
<evidence type="ECO:0000256" key="7">
    <source>
        <dbReference type="SAM" id="MobiDB-lite"/>
    </source>
</evidence>
<dbReference type="GO" id="GO:0016149">
    <property type="term" value="F:translation release factor activity, codon specific"/>
    <property type="evidence" value="ECO:0007669"/>
    <property type="project" value="UniProtKB-UniRule"/>
</dbReference>
<keyword evidence="5" id="KW-0963">Cytoplasm</keyword>
<dbReference type="NCBIfam" id="NF001859">
    <property type="entry name" value="PRK00591.1"/>
    <property type="match status" value="1"/>
</dbReference>
<sequence length="362" mass="41274">MNLQEALQKKKSELAELETQLGDPAVLSDTKKLRETHEKYIDLKEIVDAGESYIHALRMVEEAKQTLSESDDEEWKTLIRAEMEEWNARLPKREEVFTLALVPPDPLDKKNIVVEIRAGTGGDEAALFATELLRMYTRYAERQEWKLVLVSSNRNDLGGFKEVIFTITGKNVYSTMKYESGVHRVQRVPETEKQGRVHTSTVTVAVLPEAEDLDIHIEPKDLKIETSTASGHGGQSVNTTYSAIRMTHLPTGITVSCQDERSQQQNRERAMQILRARLFAHEQEQARKEREQARRGQIGSGERSEKIRTYNFPQDRLTDHRIGQNFHNLPTILDGDLTDIFSALKTADTNQAWINETDTDEA</sequence>
<dbReference type="Gene3D" id="3.30.70.1660">
    <property type="match status" value="1"/>
</dbReference>
<protein>
    <recommendedName>
        <fullName evidence="5 6">Peptide chain release factor 1</fullName>
        <shortName evidence="5">RF-1</shortName>
    </recommendedName>
</protein>
<dbReference type="EMBL" id="LCAH01000001">
    <property type="protein sequence ID" value="KKR87806.1"/>
    <property type="molecule type" value="Genomic_DNA"/>
</dbReference>
<comment type="function">
    <text evidence="1 5">Peptide chain release factor 1 directs the termination of translation in response to the peptide chain termination codons UAG and UAA.</text>
</comment>
<dbReference type="PANTHER" id="PTHR43804">
    <property type="entry name" value="LD18447P"/>
    <property type="match status" value="1"/>
</dbReference>
<evidence type="ECO:0000313" key="10">
    <source>
        <dbReference type="Proteomes" id="UP000034616"/>
    </source>
</evidence>
<comment type="similarity">
    <text evidence="2 5">Belongs to the prokaryotic/mitochondrial release factor family.</text>
</comment>
<feature type="modified residue" description="N5-methylglutamine" evidence="5">
    <location>
        <position position="235"/>
    </location>
</feature>
<dbReference type="PATRIC" id="fig|1618985.3.peg.87"/>
<comment type="PTM">
    <text evidence="5">Methylated by PrmC. Methylation increases the termination efficiency of RF1.</text>
</comment>
<comment type="subcellular location">
    <subcellularLocation>
        <location evidence="5">Cytoplasm</location>
    </subcellularLocation>
</comment>
<dbReference type="PANTHER" id="PTHR43804:SF7">
    <property type="entry name" value="LD18447P"/>
    <property type="match status" value="1"/>
</dbReference>
<evidence type="ECO:0000256" key="2">
    <source>
        <dbReference type="ARBA" id="ARBA00010835"/>
    </source>
</evidence>
<dbReference type="GO" id="GO:0005737">
    <property type="term" value="C:cytoplasm"/>
    <property type="evidence" value="ECO:0007669"/>
    <property type="project" value="UniProtKB-SubCell"/>
</dbReference>
<dbReference type="Proteomes" id="UP000034616">
    <property type="component" value="Unassembled WGS sequence"/>
</dbReference>
<dbReference type="NCBIfam" id="TIGR00019">
    <property type="entry name" value="prfA"/>
    <property type="match status" value="1"/>
</dbReference>
<feature type="region of interest" description="Disordered" evidence="7">
    <location>
        <begin position="285"/>
        <end position="304"/>
    </location>
</feature>
<dbReference type="InterPro" id="IPR045853">
    <property type="entry name" value="Pep_chain_release_fac_I_sf"/>
</dbReference>
<evidence type="ECO:0000256" key="6">
    <source>
        <dbReference type="NCBIfam" id="TIGR00019"/>
    </source>
</evidence>
<keyword evidence="4 5" id="KW-0648">Protein biosynthesis</keyword>
<keyword evidence="3 5" id="KW-0488">Methylation</keyword>
<proteinExistence type="inferred from homology"/>
<feature type="domain" description="Peptide chain release factor" evidence="8">
    <location>
        <begin position="64"/>
        <end position="179"/>
    </location>
</feature>
<dbReference type="Pfam" id="PF03462">
    <property type="entry name" value="PCRF"/>
    <property type="match status" value="1"/>
</dbReference>